<name>A0A075NYD2_9ALTE</name>
<gene>
    <name evidence="2" type="ORF">EP13_07735</name>
</gene>
<dbReference type="PANTHER" id="PTHR43610">
    <property type="entry name" value="BLL6696 PROTEIN"/>
    <property type="match status" value="1"/>
</dbReference>
<protein>
    <submittedName>
        <fullName evidence="2">GCN5 family acetyltransferase</fullName>
    </submittedName>
</protein>
<dbReference type="KEGG" id="aal:EP13_07735"/>
<dbReference type="Proteomes" id="UP000056090">
    <property type="component" value="Chromosome"/>
</dbReference>
<evidence type="ECO:0000313" key="3">
    <source>
        <dbReference type="Proteomes" id="UP000056090"/>
    </source>
</evidence>
<dbReference type="RefSeq" id="WP_044056757.1">
    <property type="nucleotide sequence ID" value="NZ_CBCSKJ010000001.1"/>
</dbReference>
<keyword evidence="3" id="KW-1185">Reference proteome</keyword>
<proteinExistence type="predicted"/>
<dbReference type="GeneID" id="78254802"/>
<sequence>MQLIETALESNKVKLVPMRVTHKDALLQAASDGKLWKLWFTSVPNEDAIDSYIDTALEQQGLGLSLPYVVIDKQSNTLIGSTRLCNADRHHRRVEIGYTWYAQSFQRSWVNTECKLLLLTHAFETLNTIAVEFRTHWHNQKSRTAIARLGAKQDGILRSHQVLADGSIRDTVVFSIIANEWPAVKNGLVHKLSAWQH</sequence>
<dbReference type="Pfam" id="PF13302">
    <property type="entry name" value="Acetyltransf_3"/>
    <property type="match status" value="1"/>
</dbReference>
<accession>A0A075NYD2</accession>
<evidence type="ECO:0000259" key="1">
    <source>
        <dbReference type="Pfam" id="PF13302"/>
    </source>
</evidence>
<reference evidence="2 3" key="1">
    <citation type="submission" date="2014-06" db="EMBL/GenBank/DDBJ databases">
        <title>Genomes of Alteromonas australica, a world apart.</title>
        <authorList>
            <person name="Gonzaga A."/>
            <person name="Lopez-Perez M."/>
            <person name="Rodriguez-Valera F."/>
        </authorList>
    </citation>
    <scope>NUCLEOTIDE SEQUENCE [LARGE SCALE GENOMIC DNA]</scope>
    <source>
        <strain evidence="2 3">H 17</strain>
    </source>
</reference>
<dbReference type="PANTHER" id="PTHR43610:SF1">
    <property type="entry name" value="N-ACETYLTRANSFERASE DOMAIN-CONTAINING PROTEIN"/>
    <property type="match status" value="1"/>
</dbReference>
<dbReference type="GO" id="GO:0016747">
    <property type="term" value="F:acyltransferase activity, transferring groups other than amino-acyl groups"/>
    <property type="evidence" value="ECO:0007669"/>
    <property type="project" value="InterPro"/>
</dbReference>
<organism evidence="2 3">
    <name type="scientific">Alteromonas australica</name>
    <dbReference type="NCBI Taxonomy" id="589873"/>
    <lineage>
        <taxon>Bacteria</taxon>
        <taxon>Pseudomonadati</taxon>
        <taxon>Pseudomonadota</taxon>
        <taxon>Gammaproteobacteria</taxon>
        <taxon>Alteromonadales</taxon>
        <taxon>Alteromonadaceae</taxon>
        <taxon>Alteromonas/Salinimonas group</taxon>
        <taxon>Alteromonas</taxon>
    </lineage>
</organism>
<evidence type="ECO:0000313" key="2">
    <source>
        <dbReference type="EMBL" id="AIF98581.1"/>
    </source>
</evidence>
<dbReference type="AlphaFoldDB" id="A0A075NYD2"/>
<dbReference type="eggNOG" id="COG1670">
    <property type="taxonomic scope" value="Bacteria"/>
</dbReference>
<dbReference type="EMBL" id="CP008849">
    <property type="protein sequence ID" value="AIF98581.1"/>
    <property type="molecule type" value="Genomic_DNA"/>
</dbReference>
<dbReference type="InterPro" id="IPR016181">
    <property type="entry name" value="Acyl_CoA_acyltransferase"/>
</dbReference>
<feature type="domain" description="N-acetyltransferase" evidence="1">
    <location>
        <begin position="13"/>
        <end position="152"/>
    </location>
</feature>
<dbReference type="InterPro" id="IPR000182">
    <property type="entry name" value="GNAT_dom"/>
</dbReference>
<keyword evidence="2" id="KW-0808">Transferase</keyword>
<dbReference type="Gene3D" id="3.40.630.30">
    <property type="match status" value="1"/>
</dbReference>
<dbReference type="SUPFAM" id="SSF55729">
    <property type="entry name" value="Acyl-CoA N-acyltransferases (Nat)"/>
    <property type="match status" value="1"/>
</dbReference>